<dbReference type="AlphaFoldDB" id="Q7NPA5"/>
<evidence type="ECO:0000313" key="4">
    <source>
        <dbReference type="Proteomes" id="UP000000557"/>
    </source>
</evidence>
<dbReference type="EnsemblBacteria" id="BAC88093">
    <property type="protein sequence ID" value="BAC88093"/>
    <property type="gene ID" value="BAC88093"/>
</dbReference>
<keyword evidence="4" id="KW-1185">Reference proteome</keyword>
<dbReference type="EMBL" id="BA000045">
    <property type="protein sequence ID" value="BAC88093.1"/>
    <property type="molecule type" value="Genomic_DNA"/>
</dbReference>
<dbReference type="InterPro" id="IPR036628">
    <property type="entry name" value="Clp_N_dom_sf"/>
</dbReference>
<dbReference type="PANTHER" id="PTHR47016:SF5">
    <property type="entry name" value="CLP DOMAIN SUPERFAMILY PROTEIN"/>
    <property type="match status" value="1"/>
</dbReference>
<dbReference type="KEGG" id="gvi:gll0152"/>
<organism evidence="3 4">
    <name type="scientific">Gloeobacter violaceus (strain ATCC 29082 / PCC 7421)</name>
    <dbReference type="NCBI Taxonomy" id="251221"/>
    <lineage>
        <taxon>Bacteria</taxon>
        <taxon>Bacillati</taxon>
        <taxon>Cyanobacteriota</taxon>
        <taxon>Cyanophyceae</taxon>
        <taxon>Gloeobacterales</taxon>
        <taxon>Gloeobacteraceae</taxon>
        <taxon>Gloeobacter</taxon>
    </lineage>
</organism>
<keyword evidence="1" id="KW-0677">Repeat</keyword>
<dbReference type="Pfam" id="PF02861">
    <property type="entry name" value="Clp_N"/>
    <property type="match status" value="1"/>
</dbReference>
<evidence type="ECO:0000313" key="3">
    <source>
        <dbReference type="EMBL" id="BAC88093.1"/>
    </source>
</evidence>
<dbReference type="InterPro" id="IPR044217">
    <property type="entry name" value="CLPT1/2"/>
</dbReference>
<dbReference type="eggNOG" id="COG0542">
    <property type="taxonomic scope" value="Bacteria"/>
</dbReference>
<evidence type="ECO:0000259" key="2">
    <source>
        <dbReference type="PROSITE" id="PS51903"/>
    </source>
</evidence>
<feature type="domain" description="Clp R" evidence="2">
    <location>
        <begin position="2"/>
        <end position="148"/>
    </location>
</feature>
<dbReference type="RefSeq" id="WP_011140156.1">
    <property type="nucleotide sequence ID" value="NC_005125.1"/>
</dbReference>
<dbReference type="InParanoid" id="Q7NPA5"/>
<evidence type="ECO:0000256" key="1">
    <source>
        <dbReference type="PROSITE-ProRule" id="PRU01251"/>
    </source>
</evidence>
<dbReference type="Gene3D" id="1.10.1780.10">
    <property type="entry name" value="Clp, N-terminal domain"/>
    <property type="match status" value="1"/>
</dbReference>
<proteinExistence type="predicted"/>
<dbReference type="PhylomeDB" id="Q7NPA5"/>
<dbReference type="OrthoDB" id="571071at2"/>
<name>Q7NPA5_GLOVI</name>
<dbReference type="STRING" id="251221.gene:10757621"/>
<dbReference type="PANTHER" id="PTHR47016">
    <property type="entry name" value="ATP-DEPENDENT CLP PROTEASE ATP-BINDING SUBUNIT CLPT1, CHLOROPLASTIC"/>
    <property type="match status" value="1"/>
</dbReference>
<dbReference type="InterPro" id="IPR004176">
    <property type="entry name" value="Clp_R_N"/>
</dbReference>
<gene>
    <name evidence="3" type="ordered locus">gll0152</name>
</gene>
<dbReference type="SUPFAM" id="SSF81923">
    <property type="entry name" value="Double Clp-N motif"/>
    <property type="match status" value="1"/>
</dbReference>
<protein>
    <submittedName>
        <fullName evidence="3">Gll0152 protein</fullName>
    </submittedName>
</protein>
<sequence length="148" mass="16763">MYDNFDWEALWVLMLSAIEARRLAAVQIGTEHLLLGIVRQKHSVAARILTSAGFTREVARKAIARTFGRGSRSTKWWNVEISFTADAKRALELAPAILQEFGDLQVDTRHLLLAVIRVDSARVERLFEDTGVELADLEESLLSRWQNS</sequence>
<reference evidence="3 4" key="1">
    <citation type="journal article" date="2003" name="DNA Res.">
        <title>Complete genome structure of Gloeobacter violaceus PCC 7421, a cyanobacterium that lacks thylakoids.</title>
        <authorList>
            <person name="Nakamura Y."/>
            <person name="Kaneko T."/>
            <person name="Sato S."/>
            <person name="Mimuro M."/>
            <person name="Miyashita H."/>
            <person name="Tsuchiya T."/>
            <person name="Sasamoto S."/>
            <person name="Watanabe A."/>
            <person name="Kawashima K."/>
            <person name="Kishida Y."/>
            <person name="Kiyokawa C."/>
            <person name="Kohara M."/>
            <person name="Matsumoto M."/>
            <person name="Matsuno A."/>
            <person name="Nakazaki N."/>
            <person name="Shimpo S."/>
            <person name="Takeuchi C."/>
            <person name="Yamada M."/>
            <person name="Tabata S."/>
        </authorList>
    </citation>
    <scope>NUCLEOTIDE SEQUENCE [LARGE SCALE GENOMIC DNA]</scope>
    <source>
        <strain evidence="4">ATCC 29082 / PCC 7421</strain>
    </source>
</reference>
<dbReference type="Proteomes" id="UP000000557">
    <property type="component" value="Chromosome"/>
</dbReference>
<reference evidence="3 4" key="2">
    <citation type="journal article" date="2003" name="DNA Res.">
        <title>Complete genome structure of Gloeobacter violaceus PCC 7421, a cyanobacterium that lacks thylakoids (supplement).</title>
        <authorList>
            <person name="Nakamura Y."/>
            <person name="Kaneko T."/>
            <person name="Sato S."/>
            <person name="Mimuro M."/>
            <person name="Miyashita H."/>
            <person name="Tsuchiya T."/>
            <person name="Sasamoto S."/>
            <person name="Watanabe A."/>
            <person name="Kawashima K."/>
            <person name="Kishida Y."/>
            <person name="Kiyokawa C."/>
            <person name="Kohara M."/>
            <person name="Matsumoto M."/>
            <person name="Matsuno A."/>
            <person name="Nakazaki N."/>
            <person name="Shimpo S."/>
            <person name="Takeuchi C."/>
            <person name="Yamada M."/>
            <person name="Tabata S."/>
        </authorList>
    </citation>
    <scope>NUCLEOTIDE SEQUENCE [LARGE SCALE GENOMIC DNA]</scope>
    <source>
        <strain evidence="4">ATCC 29082 / PCC 7421</strain>
    </source>
</reference>
<accession>Q7NPA5</accession>
<dbReference type="HOGENOM" id="CLU_090963_3_1_3"/>
<dbReference type="PROSITE" id="PS51903">
    <property type="entry name" value="CLP_R"/>
    <property type="match status" value="1"/>
</dbReference>